<dbReference type="RefSeq" id="WP_317123171.1">
    <property type="nucleotide sequence ID" value="NZ_JAWJBA010000006.1"/>
</dbReference>
<evidence type="ECO:0000313" key="5">
    <source>
        <dbReference type="Proteomes" id="UP001287282"/>
    </source>
</evidence>
<feature type="domain" description="Methyltransferase" evidence="3">
    <location>
        <begin position="44"/>
        <end position="137"/>
    </location>
</feature>
<dbReference type="InterPro" id="IPR029063">
    <property type="entry name" value="SAM-dependent_MTases_sf"/>
</dbReference>
<evidence type="ECO:0000256" key="1">
    <source>
        <dbReference type="ARBA" id="ARBA00022603"/>
    </source>
</evidence>
<gene>
    <name evidence="4" type="ORF">RYX56_16650</name>
</gene>
<dbReference type="PANTHER" id="PTHR43861:SF1">
    <property type="entry name" value="TRANS-ACONITATE 2-METHYLTRANSFERASE"/>
    <property type="match status" value="1"/>
</dbReference>
<dbReference type="InterPro" id="IPR041698">
    <property type="entry name" value="Methyltransf_25"/>
</dbReference>
<comment type="caution">
    <text evidence="4">The sequence shown here is derived from an EMBL/GenBank/DDBJ whole genome shotgun (WGS) entry which is preliminary data.</text>
</comment>
<keyword evidence="5" id="KW-1185">Reference proteome</keyword>
<dbReference type="GO" id="GO:0008168">
    <property type="term" value="F:methyltransferase activity"/>
    <property type="evidence" value="ECO:0007669"/>
    <property type="project" value="UniProtKB-KW"/>
</dbReference>
<proteinExistence type="predicted"/>
<organism evidence="4 5">
    <name type="scientific">Alkalihalophilus lindianensis</name>
    <dbReference type="NCBI Taxonomy" id="1630542"/>
    <lineage>
        <taxon>Bacteria</taxon>
        <taxon>Bacillati</taxon>
        <taxon>Bacillota</taxon>
        <taxon>Bacilli</taxon>
        <taxon>Bacillales</taxon>
        <taxon>Bacillaceae</taxon>
        <taxon>Alkalihalophilus</taxon>
    </lineage>
</organism>
<dbReference type="Gene3D" id="3.40.50.150">
    <property type="entry name" value="Vaccinia Virus protein VP39"/>
    <property type="match status" value="1"/>
</dbReference>
<dbReference type="GO" id="GO:0032259">
    <property type="term" value="P:methylation"/>
    <property type="evidence" value="ECO:0007669"/>
    <property type="project" value="UniProtKB-KW"/>
</dbReference>
<sequence length="241" mass="28900">MEYWYKEHFNEDYLLIYKHRNDARAQSELKSLMSFIPYHKDQKILDLCCGAGRHSRWFWENGLQVTGVDLSSTLLNEAEKYQQSRDIHYIQSDMRNIDFDEEFDLVANLFTSFGYFQEDIENEQVLKNVYKALKEDGYFLFDYLNPAFIKQNLIPFSKEVIEETSIFQYRTIENDTVVKKIRIEDHSSRRTYEERVKLYSSEQLKMMLEKNGLKVIHTLGHYDGTPYDENHSSRLIYICQK</sequence>
<evidence type="ECO:0000256" key="2">
    <source>
        <dbReference type="ARBA" id="ARBA00022679"/>
    </source>
</evidence>
<reference evidence="4 5" key="1">
    <citation type="submission" date="2023-10" db="EMBL/GenBank/DDBJ databases">
        <title>Screening of Alkalihalobacillus lindianensis BZ-TG-R113 and Its Alleviation of Salt Stress on Rapeseed Growth.</title>
        <authorList>
            <person name="Zhao B."/>
            <person name="Guo T."/>
        </authorList>
    </citation>
    <scope>NUCLEOTIDE SEQUENCE [LARGE SCALE GENOMIC DNA]</scope>
    <source>
        <strain evidence="4 5">BZ-TG-R113</strain>
    </source>
</reference>
<dbReference type="Pfam" id="PF13649">
    <property type="entry name" value="Methyltransf_25"/>
    <property type="match status" value="1"/>
</dbReference>
<keyword evidence="1 4" id="KW-0489">Methyltransferase</keyword>
<dbReference type="EMBL" id="JAWJBA010000006">
    <property type="protein sequence ID" value="MDV2685999.1"/>
    <property type="molecule type" value="Genomic_DNA"/>
</dbReference>
<dbReference type="EC" id="2.1.1.-" evidence="4"/>
<keyword evidence="2 4" id="KW-0808">Transferase</keyword>
<protein>
    <submittedName>
        <fullName evidence="4">Class I SAM-dependent methyltransferase</fullName>
        <ecNumber evidence="4">2.1.1.-</ecNumber>
    </submittedName>
</protein>
<name>A0ABU3XDN9_9BACI</name>
<dbReference type="SUPFAM" id="SSF53335">
    <property type="entry name" value="S-adenosyl-L-methionine-dependent methyltransferases"/>
    <property type="match status" value="1"/>
</dbReference>
<evidence type="ECO:0000259" key="3">
    <source>
        <dbReference type="Pfam" id="PF13649"/>
    </source>
</evidence>
<accession>A0ABU3XDN9</accession>
<dbReference type="Proteomes" id="UP001287282">
    <property type="component" value="Unassembled WGS sequence"/>
</dbReference>
<dbReference type="Gene3D" id="2.20.25.110">
    <property type="entry name" value="S-adenosyl-L-methionine-dependent methyltransferases"/>
    <property type="match status" value="1"/>
</dbReference>
<evidence type="ECO:0000313" key="4">
    <source>
        <dbReference type="EMBL" id="MDV2685999.1"/>
    </source>
</evidence>
<dbReference type="CDD" id="cd02440">
    <property type="entry name" value="AdoMet_MTases"/>
    <property type="match status" value="1"/>
</dbReference>
<dbReference type="PANTHER" id="PTHR43861">
    <property type="entry name" value="TRANS-ACONITATE 2-METHYLTRANSFERASE-RELATED"/>
    <property type="match status" value="1"/>
</dbReference>